<organism evidence="2 3">
    <name type="scientific">Glycine soja</name>
    <name type="common">Wild soybean</name>
    <dbReference type="NCBI Taxonomy" id="3848"/>
    <lineage>
        <taxon>Eukaryota</taxon>
        <taxon>Viridiplantae</taxon>
        <taxon>Streptophyta</taxon>
        <taxon>Embryophyta</taxon>
        <taxon>Tracheophyta</taxon>
        <taxon>Spermatophyta</taxon>
        <taxon>Magnoliopsida</taxon>
        <taxon>eudicotyledons</taxon>
        <taxon>Gunneridae</taxon>
        <taxon>Pentapetalae</taxon>
        <taxon>rosids</taxon>
        <taxon>fabids</taxon>
        <taxon>Fabales</taxon>
        <taxon>Fabaceae</taxon>
        <taxon>Papilionoideae</taxon>
        <taxon>50 kb inversion clade</taxon>
        <taxon>NPAAA clade</taxon>
        <taxon>indigoferoid/millettioid clade</taxon>
        <taxon>Phaseoleae</taxon>
        <taxon>Glycine</taxon>
        <taxon>Glycine subgen. Soja</taxon>
    </lineage>
</organism>
<sequence>MEEEDNHSHLQPLIPYYSTLSFSSHSLQQHYADKNAKHFTSDSNNIVLRILSILLLALISLWANYEASKTFHITVVNDAKDSPAGRRFALSYVSNDEASRILLNTSSYVEHFLYPNSNNNDNNYPKKHIDSVTLQLPRRNLNVTDIVAVYTAAGNHLQRGGGKCFSYVIEISPTLLEDQRYDKIAIVGAILRGMAKVWIWEGAPQGLVDGMAEYVAEMAGFRRGMVSGGGEMPQCREGGGGWWWEDKDPSHVARLLHYCEKFKKGFIQRLNEAMRDTWHDRVVDEVLGMPVMELCGRLYNDNNASWVGSISM</sequence>
<dbReference type="Pfam" id="PF04450">
    <property type="entry name" value="BSP"/>
    <property type="match status" value="1"/>
</dbReference>
<dbReference type="PANTHER" id="PTHR33321">
    <property type="match status" value="1"/>
</dbReference>
<proteinExistence type="predicted"/>
<gene>
    <name evidence="2" type="ORF">D0Y65_048098</name>
</gene>
<dbReference type="Proteomes" id="UP000289340">
    <property type="component" value="Chromosome 18"/>
</dbReference>
<accession>A0A445FRM1</accession>
<evidence type="ECO:0000313" key="3">
    <source>
        <dbReference type="Proteomes" id="UP000289340"/>
    </source>
</evidence>
<name>A0A445FRM1_GLYSO</name>
<dbReference type="InterPro" id="IPR007541">
    <property type="entry name" value="Uncharacterised_BSP"/>
</dbReference>
<evidence type="ECO:0000313" key="2">
    <source>
        <dbReference type="EMBL" id="RZB51532.1"/>
    </source>
</evidence>
<comment type="caution">
    <text evidence="2">The sequence shown here is derived from an EMBL/GenBank/DDBJ whole genome shotgun (WGS) entry which is preliminary data.</text>
</comment>
<reference evidence="2 3" key="1">
    <citation type="submission" date="2018-09" db="EMBL/GenBank/DDBJ databases">
        <title>A high-quality reference genome of wild soybean provides a powerful tool to mine soybean genomes.</title>
        <authorList>
            <person name="Xie M."/>
            <person name="Chung C.Y.L."/>
            <person name="Li M.-W."/>
            <person name="Wong F.-L."/>
            <person name="Chan T.-F."/>
            <person name="Lam H.-M."/>
        </authorList>
    </citation>
    <scope>NUCLEOTIDE SEQUENCE [LARGE SCALE GENOMIC DNA]</scope>
    <source>
        <strain evidence="3">cv. W05</strain>
        <tissue evidence="2">Hypocotyl of etiolated seedlings</tissue>
    </source>
</reference>
<keyword evidence="1" id="KW-0812">Transmembrane</keyword>
<keyword evidence="3" id="KW-1185">Reference proteome</keyword>
<keyword evidence="1" id="KW-1133">Transmembrane helix</keyword>
<protein>
    <submittedName>
        <fullName evidence="2">Uncharacterized protein</fullName>
    </submittedName>
</protein>
<feature type="transmembrane region" description="Helical" evidence="1">
    <location>
        <begin position="46"/>
        <end position="65"/>
    </location>
</feature>
<dbReference type="AlphaFoldDB" id="A0A445FRM1"/>
<evidence type="ECO:0000256" key="1">
    <source>
        <dbReference type="SAM" id="Phobius"/>
    </source>
</evidence>
<dbReference type="PANTHER" id="PTHR33321:SF3">
    <property type="entry name" value="OS05G0582000 PROTEIN"/>
    <property type="match status" value="1"/>
</dbReference>
<dbReference type="Gramene" id="XM_028357633.1">
    <property type="protein sequence ID" value="XP_028213434.1"/>
    <property type="gene ID" value="LOC114395791"/>
</dbReference>
<keyword evidence="1" id="KW-0472">Membrane</keyword>
<dbReference type="EMBL" id="QZWG01000018">
    <property type="protein sequence ID" value="RZB51532.1"/>
    <property type="molecule type" value="Genomic_DNA"/>
</dbReference>